<evidence type="ECO:0000313" key="1">
    <source>
        <dbReference type="EMBL" id="QHQ61386.1"/>
    </source>
</evidence>
<evidence type="ECO:0000313" key="2">
    <source>
        <dbReference type="Proteomes" id="UP000464314"/>
    </source>
</evidence>
<dbReference type="Proteomes" id="UP000464314">
    <property type="component" value="Chromosome"/>
</dbReference>
<proteinExistence type="predicted"/>
<sequence length="91" mass="10424">MIRQYTFGNIKESADIPEKVQYCCCELAEHLYQCDKRDKENDNAGIVSEKDGSWSATYESRDKVKENDQNTSKNIIYDWLADTGLLYCGVG</sequence>
<dbReference type="InterPro" id="IPR036558">
    <property type="entry name" value="YqbG-like_sf"/>
</dbReference>
<keyword evidence="2" id="KW-1185">Reference proteome</keyword>
<protein>
    <submittedName>
        <fullName evidence="1">Uncharacterized protein</fullName>
    </submittedName>
</protein>
<dbReference type="Gene3D" id="1.10.3230.10">
    <property type="entry name" value="YqbG-like"/>
    <property type="match status" value="1"/>
</dbReference>
<reference evidence="1 2" key="1">
    <citation type="submission" date="2020-01" db="EMBL/GenBank/DDBJ databases">
        <title>Genome analysis of Anaerocolumna sp. CBA3638.</title>
        <authorList>
            <person name="Kim J."/>
            <person name="Roh S.W."/>
        </authorList>
    </citation>
    <scope>NUCLEOTIDE SEQUENCE [LARGE SCALE GENOMIC DNA]</scope>
    <source>
        <strain evidence="1 2">CBA3638</strain>
    </source>
</reference>
<accession>A0A6P1TNK1</accession>
<name>A0A6P1TNK1_9FIRM</name>
<dbReference type="AlphaFoldDB" id="A0A6P1TNK1"/>
<dbReference type="KEGG" id="anr:Ana3638_11890"/>
<organism evidence="1 2">
    <name type="scientific">Anaerocolumna sedimenticola</name>
    <dbReference type="NCBI Taxonomy" id="2696063"/>
    <lineage>
        <taxon>Bacteria</taxon>
        <taxon>Bacillati</taxon>
        <taxon>Bacillota</taxon>
        <taxon>Clostridia</taxon>
        <taxon>Lachnospirales</taxon>
        <taxon>Lachnospiraceae</taxon>
        <taxon>Anaerocolumna</taxon>
    </lineage>
</organism>
<dbReference type="RefSeq" id="WP_161838211.1">
    <property type="nucleotide sequence ID" value="NZ_CP048000.1"/>
</dbReference>
<dbReference type="EMBL" id="CP048000">
    <property type="protein sequence ID" value="QHQ61386.1"/>
    <property type="molecule type" value="Genomic_DNA"/>
</dbReference>
<gene>
    <name evidence="1" type="ORF">Ana3638_11890</name>
</gene>